<gene>
    <name evidence="1" type="ORF">TCAL_09574</name>
</gene>
<dbReference type="Gene3D" id="2.120.10.80">
    <property type="entry name" value="Kelch-type beta propeller"/>
    <property type="match status" value="1"/>
</dbReference>
<dbReference type="AlphaFoldDB" id="A0A553PSI4"/>
<keyword evidence="2" id="KW-1185">Reference proteome</keyword>
<evidence type="ECO:0000313" key="2">
    <source>
        <dbReference type="Proteomes" id="UP000318571"/>
    </source>
</evidence>
<dbReference type="EMBL" id="VCGU01000001">
    <property type="protein sequence ID" value="TRY80642.1"/>
    <property type="molecule type" value="Genomic_DNA"/>
</dbReference>
<organism evidence="1 2">
    <name type="scientific">Tigriopus californicus</name>
    <name type="common">Marine copepod</name>
    <dbReference type="NCBI Taxonomy" id="6832"/>
    <lineage>
        <taxon>Eukaryota</taxon>
        <taxon>Metazoa</taxon>
        <taxon>Ecdysozoa</taxon>
        <taxon>Arthropoda</taxon>
        <taxon>Crustacea</taxon>
        <taxon>Multicrustacea</taxon>
        <taxon>Hexanauplia</taxon>
        <taxon>Copepoda</taxon>
        <taxon>Harpacticoida</taxon>
        <taxon>Harpacticidae</taxon>
        <taxon>Tigriopus</taxon>
    </lineage>
</organism>
<dbReference type="Proteomes" id="UP000318571">
    <property type="component" value="Chromosome 12"/>
</dbReference>
<reference evidence="1 2" key="1">
    <citation type="journal article" date="2018" name="Nat. Ecol. Evol.">
        <title>Genomic signatures of mitonuclear coevolution across populations of Tigriopus californicus.</title>
        <authorList>
            <person name="Barreto F.S."/>
            <person name="Watson E.T."/>
            <person name="Lima T.G."/>
            <person name="Willett C.S."/>
            <person name="Edmands S."/>
            <person name="Li W."/>
            <person name="Burton R.S."/>
        </authorList>
    </citation>
    <scope>NUCLEOTIDE SEQUENCE [LARGE SCALE GENOMIC DNA]</scope>
    <source>
        <strain evidence="1 2">San Diego</strain>
    </source>
</reference>
<name>A0A553PSI4_TIGCA</name>
<comment type="caution">
    <text evidence="1">The sequence shown here is derived from an EMBL/GenBank/DDBJ whole genome shotgun (WGS) entry which is preliminary data.</text>
</comment>
<accession>A0A553PSI4</accession>
<feature type="non-terminal residue" evidence="1">
    <location>
        <position position="1"/>
    </location>
</feature>
<evidence type="ECO:0000313" key="1">
    <source>
        <dbReference type="EMBL" id="TRY80642.1"/>
    </source>
</evidence>
<protein>
    <submittedName>
        <fullName evidence="1">Uncharacterized protein</fullName>
    </submittedName>
</protein>
<feature type="non-terminal residue" evidence="1">
    <location>
        <position position="244"/>
    </location>
</feature>
<proteinExistence type="predicted"/>
<sequence>IYVANDPNIDLIQVQIKPEAGVERIGIFGKQFDNKAIDKAFDYIPDDEDADPDLVLIPYNDFNKVSPHIMKYCDGLMYCGGAKEWNVQSNKCFFTKIGWTSWDAMPSLPFKHGMGASTVVGGTPFLGGGLNGAYIIKKTHLFVNGSWMEGAPMPRGPFRHTMVAVSNDEALVLGMAKIPEFRSYANTFIYNKVANEWTPSGDLSVARTNIAAGLVEVGPGIQVVVAVGGRQPFSDLVEIFHVHN</sequence>
<dbReference type="InterPro" id="IPR015915">
    <property type="entry name" value="Kelch-typ_b-propeller"/>
</dbReference>
<dbReference type="SUPFAM" id="SSF117281">
    <property type="entry name" value="Kelch motif"/>
    <property type="match status" value="1"/>
</dbReference>